<evidence type="ECO:0000313" key="2">
    <source>
        <dbReference type="EMBL" id="KHJ81822.1"/>
    </source>
</evidence>
<feature type="signal peptide" evidence="1">
    <location>
        <begin position="1"/>
        <end position="17"/>
    </location>
</feature>
<keyword evidence="3" id="KW-1185">Reference proteome</keyword>
<evidence type="ECO:0000313" key="3">
    <source>
        <dbReference type="Proteomes" id="UP000053660"/>
    </source>
</evidence>
<protein>
    <recommendedName>
        <fullName evidence="4">Saposin B-type domain-containing protein</fullName>
    </recommendedName>
</protein>
<evidence type="ECO:0000256" key="1">
    <source>
        <dbReference type="SAM" id="SignalP"/>
    </source>
</evidence>
<name>A0A0B1SE45_OESDE</name>
<organism evidence="2 3">
    <name type="scientific">Oesophagostomum dentatum</name>
    <name type="common">Nodular worm</name>
    <dbReference type="NCBI Taxonomy" id="61180"/>
    <lineage>
        <taxon>Eukaryota</taxon>
        <taxon>Metazoa</taxon>
        <taxon>Ecdysozoa</taxon>
        <taxon>Nematoda</taxon>
        <taxon>Chromadorea</taxon>
        <taxon>Rhabditida</taxon>
        <taxon>Rhabditina</taxon>
        <taxon>Rhabditomorpha</taxon>
        <taxon>Strongyloidea</taxon>
        <taxon>Strongylidae</taxon>
        <taxon>Oesophagostomum</taxon>
    </lineage>
</organism>
<dbReference type="EMBL" id="KN585165">
    <property type="protein sequence ID" value="KHJ81822.1"/>
    <property type="molecule type" value="Genomic_DNA"/>
</dbReference>
<sequence length="142" mass="15868">MLYSLAALLLCLDMTAAMLIFPRHIPPPGPGAFFEPFPIWSRNHGPPTWRLKHAISGDSLCNSLCDVMIEDLRSECEAGVFTTEEELVSVCEFKKLMYTDTSDDFCLNIVKKAKANPSILKSPNTPLLRRTIATFCEKICSL</sequence>
<feature type="chain" id="PRO_5002081515" description="Saposin B-type domain-containing protein" evidence="1">
    <location>
        <begin position="18"/>
        <end position="142"/>
    </location>
</feature>
<evidence type="ECO:0008006" key="4">
    <source>
        <dbReference type="Google" id="ProtNLM"/>
    </source>
</evidence>
<accession>A0A0B1SE45</accession>
<dbReference type="Proteomes" id="UP000053660">
    <property type="component" value="Unassembled WGS sequence"/>
</dbReference>
<reference evidence="2 3" key="1">
    <citation type="submission" date="2014-03" db="EMBL/GenBank/DDBJ databases">
        <title>Draft genome of the hookworm Oesophagostomum dentatum.</title>
        <authorList>
            <person name="Mitreva M."/>
        </authorList>
    </citation>
    <scope>NUCLEOTIDE SEQUENCE [LARGE SCALE GENOMIC DNA]</scope>
    <source>
        <strain evidence="2 3">OD-Hann</strain>
    </source>
</reference>
<gene>
    <name evidence="2" type="ORF">OESDEN_18489</name>
</gene>
<proteinExistence type="predicted"/>
<keyword evidence="1" id="KW-0732">Signal</keyword>
<dbReference type="AlphaFoldDB" id="A0A0B1SE45"/>